<dbReference type="Proteomes" id="UP000289323">
    <property type="component" value="Unassembled WGS sequence"/>
</dbReference>
<evidence type="ECO:0000313" key="3">
    <source>
        <dbReference type="Proteomes" id="UP000289323"/>
    </source>
</evidence>
<dbReference type="AlphaFoldDB" id="A0A446BX75"/>
<dbReference type="GO" id="GO:0036498">
    <property type="term" value="P:IRE1-mediated unfolded protein response"/>
    <property type="evidence" value="ECO:0007669"/>
    <property type="project" value="TreeGrafter"/>
</dbReference>
<dbReference type="GO" id="GO:1990604">
    <property type="term" value="C:IRE1-TRAF2-ASK1 complex"/>
    <property type="evidence" value="ECO:0007669"/>
    <property type="project" value="TreeGrafter"/>
</dbReference>
<dbReference type="Pfam" id="PF00069">
    <property type="entry name" value="Pkinase"/>
    <property type="match status" value="1"/>
</dbReference>
<dbReference type="SUPFAM" id="SSF56112">
    <property type="entry name" value="Protein kinase-like (PK-like)"/>
    <property type="match status" value="1"/>
</dbReference>
<dbReference type="EMBL" id="OUUZ01000019">
    <property type="protein sequence ID" value="SPQ27095.1"/>
    <property type="molecule type" value="Genomic_DNA"/>
</dbReference>
<organism evidence="2 3">
    <name type="scientific">Thermothielavioides terrestris</name>
    <dbReference type="NCBI Taxonomy" id="2587410"/>
    <lineage>
        <taxon>Eukaryota</taxon>
        <taxon>Fungi</taxon>
        <taxon>Dikarya</taxon>
        <taxon>Ascomycota</taxon>
        <taxon>Pezizomycotina</taxon>
        <taxon>Sordariomycetes</taxon>
        <taxon>Sordariomycetidae</taxon>
        <taxon>Sordariales</taxon>
        <taxon>Chaetomiaceae</taxon>
        <taxon>Thermothielavioides</taxon>
    </lineage>
</organism>
<dbReference type="GO" id="GO:0004674">
    <property type="term" value="F:protein serine/threonine kinase activity"/>
    <property type="evidence" value="ECO:0007669"/>
    <property type="project" value="InterPro"/>
</dbReference>
<dbReference type="InterPro" id="IPR011009">
    <property type="entry name" value="Kinase-like_dom_sf"/>
</dbReference>
<dbReference type="GO" id="GO:0004521">
    <property type="term" value="F:RNA endonuclease activity"/>
    <property type="evidence" value="ECO:0007669"/>
    <property type="project" value="InterPro"/>
</dbReference>
<reference evidence="2 3" key="1">
    <citation type="submission" date="2018-04" db="EMBL/GenBank/DDBJ databases">
        <authorList>
            <person name="Huttner S."/>
            <person name="Dainat J."/>
        </authorList>
    </citation>
    <scope>NUCLEOTIDE SEQUENCE [LARGE SCALE GENOMIC DNA]</scope>
</reference>
<protein>
    <submittedName>
        <fullName evidence="2">Db026595-7d5d-4496-9917-81e68c0cc01a</fullName>
    </submittedName>
</protein>
<accession>A0A446BX75</accession>
<feature type="domain" description="Protein kinase" evidence="1">
    <location>
        <begin position="76"/>
        <end position="305"/>
    </location>
</feature>
<dbReference type="InterPro" id="IPR000719">
    <property type="entry name" value="Prot_kinase_dom"/>
</dbReference>
<dbReference type="PANTHER" id="PTHR13954">
    <property type="entry name" value="IRE1-RELATED"/>
    <property type="match status" value="1"/>
</dbReference>
<name>A0A446BX75_9PEZI</name>
<proteinExistence type="predicted"/>
<evidence type="ECO:0000259" key="1">
    <source>
        <dbReference type="PROSITE" id="PS50011"/>
    </source>
</evidence>
<dbReference type="Gene3D" id="1.10.510.10">
    <property type="entry name" value="Transferase(Phosphotransferase) domain 1"/>
    <property type="match status" value="1"/>
</dbReference>
<evidence type="ECO:0000313" key="2">
    <source>
        <dbReference type="EMBL" id="SPQ27095.1"/>
    </source>
</evidence>
<sequence>MGAHSDVQHSDFTFVAMPPRISHRRDLTSLSEDFEVVDGEHKFIRTVWAVLDEDDVAWRGEKDVRKYYINLPELEAALQRVPDEWLFPEASPELTVAPNDGAGEDLYIKRPNITRYDPDDANDGGLPSIPKVLLDEIRIMEFLAEHPHPNIVRYHGCRVRRGRVTGIVLDRHRTVLDDLERDESLRASLDRDRIMADLEKAVAHLHSLGLAHNDLNPSNVVIGENKEAILIDFGSCQPFGKELLSTGTPGWVDEDFNSSAKEHDLAALPKIRAWLDNVYEGRPTNLPPMPLDGLRKETLEERGLV</sequence>
<dbReference type="GO" id="GO:0070059">
    <property type="term" value="P:intrinsic apoptotic signaling pathway in response to endoplasmic reticulum stress"/>
    <property type="evidence" value="ECO:0007669"/>
    <property type="project" value="TreeGrafter"/>
</dbReference>
<gene>
    <name evidence="2" type="ORF">TT172_LOCUS9514</name>
</gene>
<dbReference type="PANTHER" id="PTHR13954:SF6">
    <property type="entry name" value="NON-SPECIFIC SERINE_THREONINE PROTEIN KINASE"/>
    <property type="match status" value="1"/>
</dbReference>
<dbReference type="GO" id="GO:0005524">
    <property type="term" value="F:ATP binding"/>
    <property type="evidence" value="ECO:0007669"/>
    <property type="project" value="InterPro"/>
</dbReference>
<dbReference type="GO" id="GO:0051082">
    <property type="term" value="F:unfolded protein binding"/>
    <property type="evidence" value="ECO:0007669"/>
    <property type="project" value="TreeGrafter"/>
</dbReference>
<dbReference type="InterPro" id="IPR045133">
    <property type="entry name" value="IRE1/2-like"/>
</dbReference>
<dbReference type="PROSITE" id="PS50011">
    <property type="entry name" value="PROTEIN_KINASE_DOM"/>
    <property type="match status" value="1"/>
</dbReference>